<proteinExistence type="predicted"/>
<feature type="transmembrane region" description="Helical" evidence="1">
    <location>
        <begin position="6"/>
        <end position="23"/>
    </location>
</feature>
<dbReference type="EMBL" id="FPHC01000048">
    <property type="protein sequence ID" value="SFV58445.1"/>
    <property type="molecule type" value="Genomic_DNA"/>
</dbReference>
<reference evidence="2" key="1">
    <citation type="submission" date="2016-10" db="EMBL/GenBank/DDBJ databases">
        <authorList>
            <person name="de Groot N.N."/>
        </authorList>
    </citation>
    <scope>NUCLEOTIDE SEQUENCE</scope>
</reference>
<name>A0A1W1BY77_9ZZZZ</name>
<organism evidence="2">
    <name type="scientific">hydrothermal vent metagenome</name>
    <dbReference type="NCBI Taxonomy" id="652676"/>
    <lineage>
        <taxon>unclassified sequences</taxon>
        <taxon>metagenomes</taxon>
        <taxon>ecological metagenomes</taxon>
    </lineage>
</organism>
<evidence type="ECO:0000256" key="1">
    <source>
        <dbReference type="SAM" id="Phobius"/>
    </source>
</evidence>
<keyword evidence="1" id="KW-0812">Transmembrane</keyword>
<keyword evidence="1" id="KW-0472">Membrane</keyword>
<protein>
    <submittedName>
        <fullName evidence="2">Uncharacterized protein</fullName>
    </submittedName>
</protein>
<gene>
    <name evidence="2" type="ORF">MNB_SV-6-1738</name>
</gene>
<keyword evidence="1" id="KW-1133">Transmembrane helix</keyword>
<accession>A0A1W1BY77</accession>
<dbReference type="AlphaFoldDB" id="A0A1W1BY77"/>
<sequence>MRNELLILVVVSVFFGYFMLGFVKNTEGKGDDTITINLNSGGDSSLLGENLIGQTTIDLSTLSESEQPKAWRESSLHSEFIDLFPDFSAMRDFVNDRVLGDPFHKKLMDRVTSVEDDFFSGKIEREEAIRALDEF</sequence>
<evidence type="ECO:0000313" key="2">
    <source>
        <dbReference type="EMBL" id="SFV58445.1"/>
    </source>
</evidence>